<protein>
    <submittedName>
        <fullName evidence="3">DUF4157 domain-containing protein</fullName>
    </submittedName>
</protein>
<reference evidence="3 4" key="1">
    <citation type="submission" date="2020-11" db="EMBL/GenBank/DDBJ databases">
        <authorList>
            <person name="Kim M.K."/>
        </authorList>
    </citation>
    <scope>NUCLEOTIDE SEQUENCE [LARGE SCALE GENOMIC DNA]</scope>
    <source>
        <strain evidence="3 4">BT662</strain>
    </source>
</reference>
<name>A0ABS0I707_9BACT</name>
<accession>A0ABS0I707</accession>
<feature type="region of interest" description="Disordered" evidence="1">
    <location>
        <begin position="442"/>
        <end position="482"/>
    </location>
</feature>
<organism evidence="3 4">
    <name type="scientific">Hymenobacter ruricola</name>
    <dbReference type="NCBI Taxonomy" id="2791023"/>
    <lineage>
        <taxon>Bacteria</taxon>
        <taxon>Pseudomonadati</taxon>
        <taxon>Bacteroidota</taxon>
        <taxon>Cytophagia</taxon>
        <taxon>Cytophagales</taxon>
        <taxon>Hymenobacteraceae</taxon>
        <taxon>Hymenobacter</taxon>
    </lineage>
</organism>
<feature type="region of interest" description="Disordered" evidence="1">
    <location>
        <begin position="285"/>
        <end position="311"/>
    </location>
</feature>
<evidence type="ECO:0000256" key="1">
    <source>
        <dbReference type="SAM" id="MobiDB-lite"/>
    </source>
</evidence>
<evidence type="ECO:0000259" key="2">
    <source>
        <dbReference type="Pfam" id="PF13699"/>
    </source>
</evidence>
<evidence type="ECO:0000313" key="4">
    <source>
        <dbReference type="Proteomes" id="UP000618931"/>
    </source>
</evidence>
<sequence>MKASLPARATRAAVPALHAHAQAQADQRPSAVAQRQALAALDGSPRQVAQRRALGTLAASPRQTAQRQARVANLPARNTTGLPNQLKAGVESLSGHSFDDVRVHYNSSKPATLQALAYAQGTDIHIGPGQEQHLPHEAWHVAQQKQGRVRATTQLRSGMPVNDTQPLEQEADLMGRRAAKGETSPGPAPALTTGQAPAQAVMQPLWVYLDNLSGTRLNLRATSDPTVYELSSDGSKYKVISTAGGNTIVQKMPAPTASAPYEDWMYDGFSEYQDWTKQSTRVSMPGPWGGGNINATHKRGAPKISSRQQDFGKAKMGDTYTEYVRGATSGGHTDQEVANDLLSLDDTVLSSHLEQRAASMLHVTVYLAEEWRKQGAAKIYRAFLRKVIAGQATMADLITEFKFVASAQEGRKQVARFSDVHNGHRDQTDLSASEQLLYGHMSPTRDEDYDTDEDMEEDKKLAGTRDFSADNRGVKGWKNPWL</sequence>
<dbReference type="Proteomes" id="UP000618931">
    <property type="component" value="Unassembled WGS sequence"/>
</dbReference>
<dbReference type="InterPro" id="IPR025295">
    <property type="entry name" value="eCIS_core_dom"/>
</dbReference>
<comment type="caution">
    <text evidence="3">The sequence shown here is derived from an EMBL/GenBank/DDBJ whole genome shotgun (WGS) entry which is preliminary data.</text>
</comment>
<feature type="domain" description="eCIS core" evidence="2">
    <location>
        <begin position="82"/>
        <end position="147"/>
    </location>
</feature>
<dbReference type="RefSeq" id="WP_196294123.1">
    <property type="nucleotide sequence ID" value="NZ_JADQDM010000008.1"/>
</dbReference>
<feature type="compositionally biased region" description="Basic and acidic residues" evidence="1">
    <location>
        <begin position="457"/>
        <end position="473"/>
    </location>
</feature>
<feature type="compositionally biased region" description="Acidic residues" evidence="1">
    <location>
        <begin position="447"/>
        <end position="456"/>
    </location>
</feature>
<dbReference type="Pfam" id="PF13699">
    <property type="entry name" value="eCIS_core"/>
    <property type="match status" value="1"/>
</dbReference>
<keyword evidence="4" id="KW-1185">Reference proteome</keyword>
<dbReference type="EMBL" id="JADQDM010000008">
    <property type="protein sequence ID" value="MBF9222679.1"/>
    <property type="molecule type" value="Genomic_DNA"/>
</dbReference>
<gene>
    <name evidence="3" type="ORF">I2H31_16360</name>
</gene>
<evidence type="ECO:0000313" key="3">
    <source>
        <dbReference type="EMBL" id="MBF9222679.1"/>
    </source>
</evidence>
<proteinExistence type="predicted"/>